<reference evidence="8" key="1">
    <citation type="submission" date="2022-03" db="EMBL/GenBank/DDBJ databases">
        <authorList>
            <person name="Alioto T."/>
            <person name="Alioto T."/>
            <person name="Gomez Garrido J."/>
        </authorList>
    </citation>
    <scope>NUCLEOTIDE SEQUENCE</scope>
</reference>
<feature type="region of interest" description="Disordered" evidence="5">
    <location>
        <begin position="128"/>
        <end position="196"/>
    </location>
</feature>
<dbReference type="Pfam" id="PF19030">
    <property type="entry name" value="TSP1_ADAMTS"/>
    <property type="match status" value="5"/>
</dbReference>
<keyword evidence="2" id="KW-0964">Secreted</keyword>
<dbReference type="FunFam" id="2.60.120.830:FF:000001">
    <property type="entry name" value="A disintegrin and metalloproteinase with thrombospondin motifs 1"/>
    <property type="match status" value="1"/>
</dbReference>
<feature type="signal peptide" evidence="6">
    <location>
        <begin position="1"/>
        <end position="20"/>
    </location>
</feature>
<evidence type="ECO:0000256" key="1">
    <source>
        <dbReference type="ARBA" id="ARBA00004613"/>
    </source>
</evidence>
<name>A0AAD1TM02_PELCU</name>
<dbReference type="GO" id="GO:0005576">
    <property type="term" value="C:extracellular region"/>
    <property type="evidence" value="ECO:0007669"/>
    <property type="project" value="UniProtKB-SubCell"/>
</dbReference>
<feature type="region of interest" description="Disordered" evidence="5">
    <location>
        <begin position="447"/>
        <end position="469"/>
    </location>
</feature>
<dbReference type="InterPro" id="IPR010294">
    <property type="entry name" value="ADAMTS_spacer1"/>
</dbReference>
<feature type="chain" id="PRO_5042193805" evidence="6">
    <location>
        <begin position="21"/>
        <end position="1463"/>
    </location>
</feature>
<feature type="region of interest" description="Disordered" evidence="5">
    <location>
        <begin position="208"/>
        <end position="383"/>
    </location>
</feature>
<evidence type="ECO:0000256" key="6">
    <source>
        <dbReference type="SAM" id="SignalP"/>
    </source>
</evidence>
<dbReference type="GO" id="GO:0004222">
    <property type="term" value="F:metalloendopeptidase activity"/>
    <property type="evidence" value="ECO:0007669"/>
    <property type="project" value="TreeGrafter"/>
</dbReference>
<keyword evidence="3 6" id="KW-0732">Signal</keyword>
<dbReference type="InterPro" id="IPR045371">
    <property type="entry name" value="ADAMTS_CR_3"/>
</dbReference>
<sequence length="1463" mass="164402">MFLFGCLLLFLNLAAQLCRGSDQIHKRTPRQTLEDGAVENKITGTWSSWGPWSSCSQTCGLGVLERSRSCLAPYQQVPWVPGAEPGPHIIQTQPQPPFHNERPNPYPFGEARPSYPLHSDGEIAAPYTDQFVPRNPSSSRYNPFNRNTRQETFPSGLQPTYQRRDHSTYQRGTSNRARSALRQPEPGWQPAPHDAPHLQEGLLVSEPIPNHRNIHHDPLTSARNNHSRHDDPSQSWPFFPDSIPLLKPDSYEDQNLGRASPALSPTKEPRFSRSRSRVRNSIKPGKYGYGRVPFALPLHKDKEDPQRFKRHHKPLVEGATAAPKREKVKDLHSTLDSSTEDLEATSVESPDQALEWLSSPSKSKLSSHKKQKQSSLTEHPSWPQTLWNSSMIKDIAGIHHRQFNRDLSEHESHVDINVEFIAEGQDQGLNVKKTGVNHRFHAFSPIHVRDSLNHPTPTSHEADDDNQPYNVFRKNTKINASSTRTSIPVEESFSGLEGQRIPSTQTLVFKHSEKSRGSANHEDAHVARKARLKTISTPGSYMIFEDQSHMKKKEEARRMPQSKSFSTVKPAQKRLVGQRVDIPVKFSDRSFHTDKKTLVERNIDQGFQRLLLKDQVKPLHNWETRPSKVSDATRTDMMQGEEAQHSHQPLPLSPNLPRSRSQRQSPYRQSADSSRIFQSLFRDNPPVLRPLQTDPWLALGSNPAMHSEREQESRPGLHQNSDVSQYNLYNPGSEEFHCVGEQKQYKPCSQEPCPANQPDSRTLQCATFNNQEFMGRLYQWEAFTEVNGNQRCALNCRPVGYRFYVRHTEKVQDGTPCEAGSSDICVGGQCLSPGCDGILGSNSTLDTCGVCGGDSSTCKFITGTFKDTNVPIGYHKILEIPKGATQISVRELTWSPNYLALRSRNGKSIINGNWAIDPPGRYKAGDTAFIYTQPGREEQEGETFTAAGPTSEALDVYMIFQQDNPGISFQFFISSPPSSEHAGQVPNLPQQEYVLMCSFHTSGHTRRPSQRPLDIPCWKQSPPGPICCLQCVSSLPPLPARAFYHISNEPDITGTVTVLDPGKPFFKTQKGEKYGMHLNSKGFWYPIFQCVSRNSLEEVGDEECDPSTKPFSQEEACNTQPCPAFWDVGNWSVCSRTCGSGIQHRQVLCRQMYANRTTMVQPQRCSNLVKPNVTQTCQLRICSHWEIHSNWTTCSVMCGIGQKTRHVRCISNHGDMVSEGECNNRLRPRTNEACDMGPCVRSWFHNEWSPTCSSECGPGIQRRSVFCLSSSPTDESQEGCTGSKPSDMKVCNSGPCERTVRWYTGPWSQCSADCDEGSQRRDVICVSKLGTEFNITDQSECSHLDKPASLQSCNAGSCGSRWFTSPWSTCSQSCLGGVQTREVRCLASDRTYSHLCDLDSKPEERKVCNTQPCSAALDENCRDRFHNCAVVVQARLCVYAYYKQACCSSCTHSLQRSPKPDSR</sequence>
<dbReference type="Pfam" id="PF19236">
    <property type="entry name" value="ADAMTS_CR_3"/>
    <property type="match status" value="1"/>
</dbReference>
<evidence type="ECO:0000259" key="7">
    <source>
        <dbReference type="PROSITE" id="PS50900"/>
    </source>
</evidence>
<feature type="compositionally biased region" description="Basic and acidic residues" evidence="5">
    <location>
        <begin position="622"/>
        <end position="634"/>
    </location>
</feature>
<dbReference type="InterPro" id="IPR050439">
    <property type="entry name" value="ADAMTS_ADAMTS-like"/>
</dbReference>
<dbReference type="Gene3D" id="2.20.100.10">
    <property type="entry name" value="Thrombospondin type-1 (TSP1) repeat"/>
    <property type="match status" value="6"/>
</dbReference>
<dbReference type="GO" id="GO:0030198">
    <property type="term" value="P:extracellular matrix organization"/>
    <property type="evidence" value="ECO:0007669"/>
    <property type="project" value="TreeGrafter"/>
</dbReference>
<feature type="compositionally biased region" description="Low complexity" evidence="5">
    <location>
        <begin position="648"/>
        <end position="670"/>
    </location>
</feature>
<feature type="domain" description="PLAC" evidence="7">
    <location>
        <begin position="1417"/>
        <end position="1454"/>
    </location>
</feature>
<proteinExistence type="predicted"/>
<organism evidence="8 9">
    <name type="scientific">Pelobates cultripes</name>
    <name type="common">Western spadefoot toad</name>
    <dbReference type="NCBI Taxonomy" id="61616"/>
    <lineage>
        <taxon>Eukaryota</taxon>
        <taxon>Metazoa</taxon>
        <taxon>Chordata</taxon>
        <taxon>Craniata</taxon>
        <taxon>Vertebrata</taxon>
        <taxon>Euteleostomi</taxon>
        <taxon>Amphibia</taxon>
        <taxon>Batrachia</taxon>
        <taxon>Anura</taxon>
        <taxon>Pelobatoidea</taxon>
        <taxon>Pelobatidae</taxon>
        <taxon>Pelobates</taxon>
    </lineage>
</organism>
<dbReference type="InterPro" id="IPR036383">
    <property type="entry name" value="TSP1_rpt_sf"/>
</dbReference>
<evidence type="ECO:0000256" key="3">
    <source>
        <dbReference type="ARBA" id="ARBA00022729"/>
    </source>
</evidence>
<dbReference type="PANTHER" id="PTHR13723">
    <property type="entry name" value="ADAMTS A DISINTEGRIN AND METALLOPROTEASE WITH THROMBOSPONDIN MOTIFS PROTEASE"/>
    <property type="match status" value="1"/>
</dbReference>
<evidence type="ECO:0000313" key="8">
    <source>
        <dbReference type="EMBL" id="CAH2326933.1"/>
    </source>
</evidence>
<dbReference type="InterPro" id="IPR010909">
    <property type="entry name" value="PLAC"/>
</dbReference>
<feature type="compositionally biased region" description="Polar residues" evidence="5">
    <location>
        <begin position="135"/>
        <end position="161"/>
    </location>
</feature>
<dbReference type="SMART" id="SM00209">
    <property type="entry name" value="TSP1"/>
    <property type="match status" value="6"/>
</dbReference>
<feature type="region of interest" description="Disordered" evidence="5">
    <location>
        <begin position="686"/>
        <end position="723"/>
    </location>
</feature>
<feature type="compositionally biased region" description="Basic and acidic residues" evidence="5">
    <location>
        <begin position="706"/>
        <end position="715"/>
    </location>
</feature>
<dbReference type="PROSITE" id="PS50092">
    <property type="entry name" value="TSP1"/>
    <property type="match status" value="6"/>
</dbReference>
<evidence type="ECO:0000256" key="2">
    <source>
        <dbReference type="ARBA" id="ARBA00022525"/>
    </source>
</evidence>
<feature type="compositionally biased region" description="Basic and acidic residues" evidence="5">
    <location>
        <begin position="298"/>
        <end position="307"/>
    </location>
</feature>
<dbReference type="Pfam" id="PF00090">
    <property type="entry name" value="TSP_1"/>
    <property type="match status" value="1"/>
</dbReference>
<feature type="compositionally biased region" description="Basic and acidic residues" evidence="5">
    <location>
        <begin position="323"/>
        <end position="333"/>
    </location>
</feature>
<dbReference type="PANTHER" id="PTHR13723:SF144">
    <property type="entry name" value="ADAMTS-LIKE PROTEIN 4"/>
    <property type="match status" value="1"/>
</dbReference>
<feature type="region of interest" description="Disordered" evidence="5">
    <location>
        <begin position="622"/>
        <end position="674"/>
    </location>
</feature>
<dbReference type="InterPro" id="IPR000884">
    <property type="entry name" value="TSP1_rpt"/>
</dbReference>
<gene>
    <name evidence="8" type="ORF">PECUL_23A056035</name>
</gene>
<dbReference type="GO" id="GO:0031012">
    <property type="term" value="C:extracellular matrix"/>
    <property type="evidence" value="ECO:0007669"/>
    <property type="project" value="TreeGrafter"/>
</dbReference>
<keyword evidence="4" id="KW-0677">Repeat</keyword>
<dbReference type="Pfam" id="PF08686">
    <property type="entry name" value="PLAC"/>
    <property type="match status" value="1"/>
</dbReference>
<dbReference type="Pfam" id="PF05986">
    <property type="entry name" value="ADAMTS_spacer1"/>
    <property type="match status" value="1"/>
</dbReference>
<dbReference type="Proteomes" id="UP001295444">
    <property type="component" value="Chromosome 13"/>
</dbReference>
<comment type="subcellular location">
    <subcellularLocation>
        <location evidence="1">Secreted</location>
    </subcellularLocation>
</comment>
<dbReference type="SUPFAM" id="SSF82895">
    <property type="entry name" value="TSP-1 type 1 repeat"/>
    <property type="match status" value="6"/>
</dbReference>
<dbReference type="GO" id="GO:0006508">
    <property type="term" value="P:proteolysis"/>
    <property type="evidence" value="ECO:0007669"/>
    <property type="project" value="TreeGrafter"/>
</dbReference>
<dbReference type="PROSITE" id="PS50900">
    <property type="entry name" value="PLAC"/>
    <property type="match status" value="1"/>
</dbReference>
<accession>A0AAD1TM02</accession>
<evidence type="ECO:0000313" key="9">
    <source>
        <dbReference type="Proteomes" id="UP001295444"/>
    </source>
</evidence>
<protein>
    <submittedName>
        <fullName evidence="8">ADAMTS 4</fullName>
    </submittedName>
</protein>
<dbReference type="Gene3D" id="2.60.120.830">
    <property type="match status" value="1"/>
</dbReference>
<dbReference type="FunFam" id="2.20.100.10:FF:000005">
    <property type="entry name" value="ADAM metallopeptidase with thrombospondin type 1 motif 9"/>
    <property type="match status" value="3"/>
</dbReference>
<keyword evidence="9" id="KW-1185">Reference proteome</keyword>
<dbReference type="EMBL" id="OW240924">
    <property type="protein sequence ID" value="CAH2326933.1"/>
    <property type="molecule type" value="Genomic_DNA"/>
</dbReference>
<evidence type="ECO:0000256" key="5">
    <source>
        <dbReference type="SAM" id="MobiDB-lite"/>
    </source>
</evidence>
<evidence type="ECO:0000256" key="4">
    <source>
        <dbReference type="ARBA" id="ARBA00022737"/>
    </source>
</evidence>